<evidence type="ECO:0000313" key="1">
    <source>
        <dbReference type="EMBL" id="MBA0786586.1"/>
    </source>
</evidence>
<comment type="caution">
    <text evidence="1">The sequence shown here is derived from an EMBL/GenBank/DDBJ whole genome shotgun (WGS) entry which is preliminary data.</text>
</comment>
<sequence>MGDSLIEGYVLELWDFTRISYWNPAYSWKGGFGTYYGIVHDFAPLPEDSN</sequence>
<reference evidence="1 2" key="1">
    <citation type="journal article" date="2019" name="Genome Biol. Evol.">
        <title>Insights into the evolution of the New World diploid cottons (Gossypium, subgenus Houzingenia) based on genome sequencing.</title>
        <authorList>
            <person name="Grover C.E."/>
            <person name="Arick M.A. 2nd"/>
            <person name="Thrash A."/>
            <person name="Conover J.L."/>
            <person name="Sanders W.S."/>
            <person name="Peterson D.G."/>
            <person name="Frelichowski J.E."/>
            <person name="Scheffler J.A."/>
            <person name="Scheffler B.E."/>
            <person name="Wendel J.F."/>
        </authorList>
    </citation>
    <scope>NUCLEOTIDE SEQUENCE [LARGE SCALE GENOMIC DNA]</scope>
    <source>
        <strain evidence="1">8</strain>
        <tissue evidence="1">Leaf</tissue>
    </source>
</reference>
<dbReference type="AlphaFoldDB" id="A0A7J9FMP3"/>
<evidence type="ECO:0000313" key="2">
    <source>
        <dbReference type="Proteomes" id="UP000593568"/>
    </source>
</evidence>
<dbReference type="Proteomes" id="UP000593568">
    <property type="component" value="Unassembled WGS sequence"/>
</dbReference>
<protein>
    <submittedName>
        <fullName evidence="1">Uncharacterized protein</fullName>
    </submittedName>
</protein>
<keyword evidence="2" id="KW-1185">Reference proteome</keyword>
<proteinExistence type="predicted"/>
<organism evidence="1 2">
    <name type="scientific">Gossypium trilobum</name>
    <dbReference type="NCBI Taxonomy" id="34281"/>
    <lineage>
        <taxon>Eukaryota</taxon>
        <taxon>Viridiplantae</taxon>
        <taxon>Streptophyta</taxon>
        <taxon>Embryophyta</taxon>
        <taxon>Tracheophyta</taxon>
        <taxon>Spermatophyta</taxon>
        <taxon>Magnoliopsida</taxon>
        <taxon>eudicotyledons</taxon>
        <taxon>Gunneridae</taxon>
        <taxon>Pentapetalae</taxon>
        <taxon>rosids</taxon>
        <taxon>malvids</taxon>
        <taxon>Malvales</taxon>
        <taxon>Malvaceae</taxon>
        <taxon>Malvoideae</taxon>
        <taxon>Gossypium</taxon>
    </lineage>
</organism>
<gene>
    <name evidence="1" type="ORF">Gotri_028010</name>
</gene>
<dbReference type="EMBL" id="JABEZW010223619">
    <property type="protein sequence ID" value="MBA0786586.1"/>
    <property type="molecule type" value="Genomic_DNA"/>
</dbReference>
<accession>A0A7J9FMP3</accession>
<name>A0A7J9FMP3_9ROSI</name>